<reference evidence="2" key="1">
    <citation type="submission" date="2020-09" db="EMBL/GenBank/DDBJ databases">
        <authorList>
            <person name="Kikuchi T."/>
        </authorList>
    </citation>
    <scope>NUCLEOTIDE SEQUENCE</scope>
    <source>
        <strain evidence="2">SH1</strain>
    </source>
</reference>
<evidence type="ECO:0000313" key="2">
    <source>
        <dbReference type="EMBL" id="CAD5224400.1"/>
    </source>
</evidence>
<name>A0A811L9V6_9BILA</name>
<dbReference type="AlphaFoldDB" id="A0A811L9V6"/>
<dbReference type="Proteomes" id="UP000614601">
    <property type="component" value="Unassembled WGS sequence"/>
</dbReference>
<accession>A0A811L9V6</accession>
<comment type="caution">
    <text evidence="2">The sequence shown here is derived from an EMBL/GenBank/DDBJ whole genome shotgun (WGS) entry which is preliminary data.</text>
</comment>
<keyword evidence="1" id="KW-0732">Signal</keyword>
<keyword evidence="3" id="KW-1185">Reference proteome</keyword>
<evidence type="ECO:0008006" key="4">
    <source>
        <dbReference type="Google" id="ProtNLM"/>
    </source>
</evidence>
<evidence type="ECO:0000313" key="3">
    <source>
        <dbReference type="Proteomes" id="UP000614601"/>
    </source>
</evidence>
<dbReference type="Proteomes" id="UP000783686">
    <property type="component" value="Unassembled WGS sequence"/>
</dbReference>
<feature type="chain" id="PRO_5035595644" description="Cystatin domain-containing protein" evidence="1">
    <location>
        <begin position="17"/>
        <end position="205"/>
    </location>
</feature>
<gene>
    <name evidence="2" type="ORF">BOKJ2_LOCUS11060</name>
</gene>
<dbReference type="EMBL" id="CAJFDH010000005">
    <property type="protein sequence ID" value="CAD5224400.1"/>
    <property type="molecule type" value="Genomic_DNA"/>
</dbReference>
<organism evidence="2 3">
    <name type="scientific">Bursaphelenchus okinawaensis</name>
    <dbReference type="NCBI Taxonomy" id="465554"/>
    <lineage>
        <taxon>Eukaryota</taxon>
        <taxon>Metazoa</taxon>
        <taxon>Ecdysozoa</taxon>
        <taxon>Nematoda</taxon>
        <taxon>Chromadorea</taxon>
        <taxon>Rhabditida</taxon>
        <taxon>Tylenchina</taxon>
        <taxon>Tylenchomorpha</taxon>
        <taxon>Aphelenchoidea</taxon>
        <taxon>Aphelenchoididae</taxon>
        <taxon>Bursaphelenchus</taxon>
    </lineage>
</organism>
<sequence>MLKLLLFFCVVLCVFGYGGTKSTLGLKVDEFVQRNESDEDVAEVLLEALDEFKLIYNLKNVIQTKALHIESANVHGFKTIFRPYSGKRYNLHVVYGICSLEGIQSCTEKDIDRVELAFITADIEHPHAFMRDFKFDGKDLESKSTGVAGGVESSTNFYKRSSSDGIKNEDGDLATASSAVSEDSGIEGLNDGHKIAPRMTEFFDY</sequence>
<protein>
    <recommendedName>
        <fullName evidence="4">Cystatin domain-containing protein</fullName>
    </recommendedName>
</protein>
<feature type="signal peptide" evidence="1">
    <location>
        <begin position="1"/>
        <end position="16"/>
    </location>
</feature>
<dbReference type="EMBL" id="CAJFCW020000005">
    <property type="protein sequence ID" value="CAG9119843.1"/>
    <property type="molecule type" value="Genomic_DNA"/>
</dbReference>
<evidence type="ECO:0000256" key="1">
    <source>
        <dbReference type="SAM" id="SignalP"/>
    </source>
</evidence>
<proteinExistence type="predicted"/>